<dbReference type="EC" id="2.5.1.-" evidence="2"/>
<dbReference type="InterPro" id="IPR001441">
    <property type="entry name" value="UPP_synth-like"/>
</dbReference>
<feature type="binding site" evidence="2">
    <location>
        <position position="38"/>
    </location>
    <ligand>
        <name>substrate</name>
    </ligand>
</feature>
<feature type="binding site" evidence="2">
    <location>
        <begin position="78"/>
        <end position="80"/>
    </location>
    <ligand>
        <name>substrate</name>
    </ligand>
</feature>
<dbReference type="PANTHER" id="PTHR10291:SF0">
    <property type="entry name" value="DEHYDRODOLICHYL DIPHOSPHATE SYNTHASE 2"/>
    <property type="match status" value="1"/>
</dbReference>
<comment type="caution">
    <text evidence="3">The sequence shown here is derived from an EMBL/GenBank/DDBJ whole genome shotgun (WGS) entry which is preliminary data.</text>
</comment>
<dbReference type="PANTHER" id="PTHR10291">
    <property type="entry name" value="DEHYDRODOLICHYL DIPHOSPHATE SYNTHASE FAMILY MEMBER"/>
    <property type="match status" value="1"/>
</dbReference>
<dbReference type="NCBIfam" id="NF011405">
    <property type="entry name" value="PRK14830.1"/>
    <property type="match status" value="1"/>
</dbReference>
<sequence length="256" mass="29488">MFSKVNIKVQQEQELFNQIDPQKLPKHIAIIMDGNGRWAKKRGLPRVAGHRAGIQSVREIIETSAEIGLNYLTLYAFSAENWQRPPSEVSYLMGLVEEYVLKELETLKKNNIKFQVLGRIHGLAPSVRTKLEDARQKTSQNTGLNFNVALNYGARLELVDAFQEISKRLLDGAIQLSEINEELISQNLYTRDQPDPDLLIRTSGEFRISNFLLWQLAYAEIFVTPVLWPDFKKLHFFQAILDYQGRERRFGKVISP</sequence>
<feature type="active site" evidence="2">
    <location>
        <position position="33"/>
    </location>
</feature>
<accession>A0ABV6YVQ8</accession>
<dbReference type="NCBIfam" id="TIGR00055">
    <property type="entry name" value="uppS"/>
    <property type="match status" value="1"/>
</dbReference>
<keyword evidence="1 2" id="KW-0808">Transferase</keyword>
<dbReference type="HAMAP" id="MF_01139">
    <property type="entry name" value="ISPT"/>
    <property type="match status" value="1"/>
</dbReference>
<feature type="binding site" evidence="2">
    <location>
        <position position="82"/>
    </location>
    <ligand>
        <name>substrate</name>
    </ligand>
</feature>
<dbReference type="Pfam" id="PF01255">
    <property type="entry name" value="Prenyltransf"/>
    <property type="match status" value="1"/>
</dbReference>
<comment type="function">
    <text evidence="2">Catalyzes the condensation of isopentenyl diphosphate (IPP) with allylic pyrophosphates generating different type of terpenoids.</text>
</comment>
<keyword evidence="2" id="KW-0479">Metal-binding</keyword>
<dbReference type="Proteomes" id="UP001594351">
    <property type="component" value="Unassembled WGS sequence"/>
</dbReference>
<protein>
    <recommendedName>
        <fullName evidence="2">Isoprenyl transferase</fullName>
        <ecNumber evidence="2">2.5.1.-</ecNumber>
    </recommendedName>
</protein>
<feature type="binding site" evidence="2">
    <location>
        <begin position="34"/>
        <end position="37"/>
    </location>
    <ligand>
        <name>substrate</name>
    </ligand>
</feature>
<keyword evidence="4" id="KW-1185">Reference proteome</keyword>
<evidence type="ECO:0000256" key="1">
    <source>
        <dbReference type="ARBA" id="ARBA00022679"/>
    </source>
</evidence>
<feature type="binding site" evidence="2">
    <location>
        <position position="201"/>
    </location>
    <ligand>
        <name>substrate</name>
    </ligand>
</feature>
<evidence type="ECO:0000256" key="2">
    <source>
        <dbReference type="HAMAP-Rule" id="MF_01139"/>
    </source>
</evidence>
<gene>
    <name evidence="3" type="ORF">ACFL27_08860</name>
</gene>
<feature type="binding site" evidence="2">
    <location>
        <position position="220"/>
    </location>
    <ligand>
        <name>Mg(2+)</name>
        <dbReference type="ChEBI" id="CHEBI:18420"/>
    </ligand>
</feature>
<keyword evidence="2" id="KW-0460">Magnesium</keyword>
<dbReference type="InterPro" id="IPR036424">
    <property type="entry name" value="UPP_synth-like_sf"/>
</dbReference>
<comment type="cofactor">
    <cofactor evidence="2">
        <name>Mg(2+)</name>
        <dbReference type="ChEBI" id="CHEBI:18420"/>
    </cofactor>
    <text evidence="2">Binds 2 magnesium ions per subunit.</text>
</comment>
<name>A0ABV6YVQ8_UNCC1</name>
<dbReference type="CDD" id="cd00475">
    <property type="entry name" value="Cis_IPPS"/>
    <property type="match status" value="1"/>
</dbReference>
<comment type="similarity">
    <text evidence="2">Belongs to the UPP synthase family.</text>
</comment>
<organism evidence="3 4">
    <name type="scientific">candidate division CSSED10-310 bacterium</name>
    <dbReference type="NCBI Taxonomy" id="2855610"/>
    <lineage>
        <taxon>Bacteria</taxon>
        <taxon>Bacteria division CSSED10-310</taxon>
    </lineage>
</organism>
<feature type="binding site" evidence="2">
    <location>
        <position position="33"/>
    </location>
    <ligand>
        <name>Mg(2+)</name>
        <dbReference type="ChEBI" id="CHEBI:18420"/>
    </ligand>
</feature>
<feature type="binding site" evidence="2">
    <location>
        <position position="46"/>
    </location>
    <ligand>
        <name>substrate</name>
    </ligand>
</feature>
<dbReference type="InterPro" id="IPR018520">
    <property type="entry name" value="UPP_synth-like_CS"/>
</dbReference>
<proteinExistence type="inferred from homology"/>
<dbReference type="PROSITE" id="PS01066">
    <property type="entry name" value="UPP_SYNTHASE"/>
    <property type="match status" value="1"/>
</dbReference>
<feature type="active site" description="Proton acceptor" evidence="2">
    <location>
        <position position="81"/>
    </location>
</feature>
<feature type="binding site" evidence="2">
    <location>
        <position position="50"/>
    </location>
    <ligand>
        <name>substrate</name>
    </ligand>
</feature>
<evidence type="ECO:0000313" key="4">
    <source>
        <dbReference type="Proteomes" id="UP001594351"/>
    </source>
</evidence>
<comment type="subunit">
    <text evidence="2">Homodimer.</text>
</comment>
<feature type="binding site" evidence="2">
    <location>
        <position position="84"/>
    </location>
    <ligand>
        <name>substrate</name>
    </ligand>
</feature>
<evidence type="ECO:0000313" key="3">
    <source>
        <dbReference type="EMBL" id="MFC1850287.1"/>
    </source>
</evidence>
<dbReference type="EMBL" id="JBHPBY010000089">
    <property type="protein sequence ID" value="MFC1850287.1"/>
    <property type="molecule type" value="Genomic_DNA"/>
</dbReference>
<dbReference type="GO" id="GO:0016740">
    <property type="term" value="F:transferase activity"/>
    <property type="evidence" value="ECO:0007669"/>
    <property type="project" value="UniProtKB-KW"/>
</dbReference>
<reference evidence="3 4" key="1">
    <citation type="submission" date="2024-09" db="EMBL/GenBank/DDBJ databases">
        <title>Laminarin stimulates single cell rates of sulfate reduction while oxygen inhibits transcriptomic activity in coastal marine sediment.</title>
        <authorList>
            <person name="Lindsay M."/>
            <person name="Orcutt B."/>
            <person name="Emerson D."/>
            <person name="Stepanauskas R."/>
            <person name="D'Angelo T."/>
        </authorList>
    </citation>
    <scope>NUCLEOTIDE SEQUENCE [LARGE SCALE GENOMIC DNA]</scope>
    <source>
        <strain evidence="3">SAG AM-311-K15</strain>
    </source>
</reference>
<dbReference type="Gene3D" id="3.40.1180.10">
    <property type="entry name" value="Decaprenyl diphosphate synthase-like"/>
    <property type="match status" value="1"/>
</dbReference>
<dbReference type="SUPFAM" id="SSF64005">
    <property type="entry name" value="Undecaprenyl diphosphate synthase"/>
    <property type="match status" value="1"/>
</dbReference>
<feature type="binding site" evidence="2">
    <location>
        <begin position="207"/>
        <end position="209"/>
    </location>
    <ligand>
        <name>substrate</name>
    </ligand>
</feature>